<evidence type="ECO:0000256" key="3">
    <source>
        <dbReference type="SAM" id="MobiDB-lite"/>
    </source>
</evidence>
<evidence type="ECO:0000313" key="5">
    <source>
        <dbReference type="EMBL" id="CAD6191483.1"/>
    </source>
</evidence>
<accession>A0A8S1H7D4</accession>
<dbReference type="CDD" id="cd11558">
    <property type="entry name" value="W2_eIF2B_epsilon"/>
    <property type="match status" value="1"/>
</dbReference>
<dbReference type="SUPFAM" id="SSF48371">
    <property type="entry name" value="ARM repeat"/>
    <property type="match status" value="1"/>
</dbReference>
<feature type="domain" description="W2" evidence="4">
    <location>
        <begin position="472"/>
        <end position="654"/>
    </location>
</feature>
<evidence type="ECO:0000259" key="4">
    <source>
        <dbReference type="PROSITE" id="PS51363"/>
    </source>
</evidence>
<evidence type="ECO:0000256" key="1">
    <source>
        <dbReference type="ARBA" id="ARBA00044144"/>
    </source>
</evidence>
<dbReference type="Pfam" id="PF02020">
    <property type="entry name" value="W2"/>
    <property type="match status" value="1"/>
</dbReference>
<feature type="region of interest" description="Disordered" evidence="3">
    <location>
        <begin position="445"/>
        <end position="468"/>
    </location>
</feature>
<dbReference type="InterPro" id="IPR003307">
    <property type="entry name" value="W2_domain"/>
</dbReference>
<dbReference type="InterPro" id="IPR016024">
    <property type="entry name" value="ARM-type_fold"/>
</dbReference>
<feature type="compositionally biased region" description="Acidic residues" evidence="3">
    <location>
        <begin position="450"/>
        <end position="465"/>
    </location>
</feature>
<comment type="caution">
    <text evidence="5">The sequence shown here is derived from an EMBL/GenBank/DDBJ whole genome shotgun (WGS) entry which is preliminary data.</text>
</comment>
<sequence length="655" mass="74362">MAPPVVKKSVKKEETPLTAVLIADIFDQRFTPVLRQNESISLLPICNVPVVDFALSWLLRTEIEDILLVSSQRTAESLKDVEKNWKPFFQTFSVIGCEGARSVGDCLREIHNRELLKGDFLLISNPATVTSSTLVREISNFRKRRAENVDNMMTLVYAASENRDKSVVGIQRETGKLLLYHAANNVRQLEVDKDHFYNDVDIRRDLLDCGLAFCTRLVATQFSDNFDFQQRDDVVREILSKEDILGLNIHVDVLNSNEAALSATDYDSFLTLSIMLVERWFYPITPDKAISTNRRTFFPHVPIMFTSKRLRRRLDVYHRKLFPTAQNSTNSTIGETTSIGDNTLISRCIIGVGCKIGADCVIEDAVIGDNVVIPDGVVLKYEVLIGNDVKIPESEERPPLTAVCSTAVDEDEFEKIVSRPSPKFDVHYWSLRNGKSFWRNGARLKSSEGSDNDDECNDSDLEESDAFSTGINDSTKQFYEEVLESMERILSMETQLMQNLILEINSSRLACNVSMDDAARNVFAAFLVLPGNDQLAQLLKLVLKWKPLFLNYYKSTEEQLAAKAPSQRKIEIELKRKCQIQMLLAVEDKYDRERAEFGPKVPKLVHFLYNDADVLDEEAILEWANTIAADSPLKNLMQPIVDWLQAEDDDDDDDE</sequence>
<name>A0A8S1H7D4_9PELO</name>
<dbReference type="Proteomes" id="UP000835052">
    <property type="component" value="Unassembled WGS sequence"/>
</dbReference>
<dbReference type="AlphaFoldDB" id="A0A8S1H7D4"/>
<dbReference type="PROSITE" id="PS51363">
    <property type="entry name" value="W2"/>
    <property type="match status" value="1"/>
</dbReference>
<dbReference type="GO" id="GO:0031369">
    <property type="term" value="F:translation initiation factor binding"/>
    <property type="evidence" value="ECO:0007669"/>
    <property type="project" value="InterPro"/>
</dbReference>
<dbReference type="Gene3D" id="1.25.40.180">
    <property type="match status" value="1"/>
</dbReference>
<dbReference type="OrthoDB" id="424572at2759"/>
<proteinExistence type="predicted"/>
<dbReference type="InterPro" id="IPR044123">
    <property type="entry name" value="W2_eIF2B_epsilon"/>
</dbReference>
<dbReference type="Gene3D" id="3.90.550.10">
    <property type="entry name" value="Spore Coat Polysaccharide Biosynthesis Protein SpsA, Chain A"/>
    <property type="match status" value="1"/>
</dbReference>
<evidence type="ECO:0000256" key="2">
    <source>
        <dbReference type="ARBA" id="ARBA00044345"/>
    </source>
</evidence>
<dbReference type="SUPFAM" id="SSF53448">
    <property type="entry name" value="Nucleotide-diphospho-sugar transferases"/>
    <property type="match status" value="1"/>
</dbReference>
<dbReference type="EMBL" id="CAJGYM010000021">
    <property type="protein sequence ID" value="CAD6191483.1"/>
    <property type="molecule type" value="Genomic_DNA"/>
</dbReference>
<dbReference type="GO" id="GO:0005085">
    <property type="term" value="F:guanyl-nucleotide exchange factor activity"/>
    <property type="evidence" value="ECO:0007669"/>
    <property type="project" value="InterPro"/>
</dbReference>
<dbReference type="GO" id="GO:0005851">
    <property type="term" value="C:eukaryotic translation initiation factor 2B complex"/>
    <property type="evidence" value="ECO:0007669"/>
    <property type="project" value="TreeGrafter"/>
</dbReference>
<dbReference type="InterPro" id="IPR029044">
    <property type="entry name" value="Nucleotide-diphossugar_trans"/>
</dbReference>
<gene>
    <name evidence="5" type="ORF">CAUJ_LOCUS7402</name>
</gene>
<reference evidence="5" key="1">
    <citation type="submission" date="2020-10" db="EMBL/GenBank/DDBJ databases">
        <authorList>
            <person name="Kikuchi T."/>
        </authorList>
    </citation>
    <scope>NUCLEOTIDE SEQUENCE</scope>
    <source>
        <strain evidence="5">NKZ352</strain>
    </source>
</reference>
<dbReference type="SMART" id="SM00515">
    <property type="entry name" value="eIF5C"/>
    <property type="match status" value="1"/>
</dbReference>
<evidence type="ECO:0000313" key="6">
    <source>
        <dbReference type="Proteomes" id="UP000835052"/>
    </source>
</evidence>
<dbReference type="GO" id="GO:0003743">
    <property type="term" value="F:translation initiation factor activity"/>
    <property type="evidence" value="ECO:0007669"/>
    <property type="project" value="TreeGrafter"/>
</dbReference>
<dbReference type="InterPro" id="IPR011004">
    <property type="entry name" value="Trimer_LpxA-like_sf"/>
</dbReference>
<dbReference type="SUPFAM" id="SSF51161">
    <property type="entry name" value="Trimeric LpxA-like enzymes"/>
    <property type="match status" value="1"/>
</dbReference>
<dbReference type="PANTHER" id="PTHR45887">
    <property type="entry name" value="TRANSLATION INITIATION FACTOR EIF-2B SUBUNIT EPSILON"/>
    <property type="match status" value="1"/>
</dbReference>
<dbReference type="Gene3D" id="2.160.10.10">
    <property type="entry name" value="Hexapeptide repeat proteins"/>
    <property type="match status" value="1"/>
</dbReference>
<keyword evidence="6" id="KW-1185">Reference proteome</keyword>
<organism evidence="5 6">
    <name type="scientific">Caenorhabditis auriculariae</name>
    <dbReference type="NCBI Taxonomy" id="2777116"/>
    <lineage>
        <taxon>Eukaryota</taxon>
        <taxon>Metazoa</taxon>
        <taxon>Ecdysozoa</taxon>
        <taxon>Nematoda</taxon>
        <taxon>Chromadorea</taxon>
        <taxon>Rhabditida</taxon>
        <taxon>Rhabditina</taxon>
        <taxon>Rhabditomorpha</taxon>
        <taxon>Rhabditoidea</taxon>
        <taxon>Rhabditidae</taxon>
        <taxon>Peloderinae</taxon>
        <taxon>Caenorhabditis</taxon>
    </lineage>
</organism>
<dbReference type="InterPro" id="IPR051956">
    <property type="entry name" value="eIF2B_epsilon"/>
</dbReference>
<dbReference type="PANTHER" id="PTHR45887:SF1">
    <property type="entry name" value="TRANSLATION INITIATION FACTOR EIF-2B SUBUNIT EPSILON"/>
    <property type="match status" value="1"/>
</dbReference>
<protein>
    <recommendedName>
        <fullName evidence="1">Translation initiation factor eIF2B subunit epsilon</fullName>
    </recommendedName>
    <alternativeName>
        <fullName evidence="2">eIF2B GDP-GTP exchange factor subunit epsilon</fullName>
    </alternativeName>
</protein>